<name>A0A3E2H7H8_SCYLI</name>
<evidence type="ECO:0000313" key="1">
    <source>
        <dbReference type="EMBL" id="RFU29328.1"/>
    </source>
</evidence>
<dbReference type="OrthoDB" id="2851338at2759"/>
<dbReference type="EMBL" id="NCSJ02000132">
    <property type="protein sequence ID" value="RFU29328.1"/>
    <property type="molecule type" value="Genomic_DNA"/>
</dbReference>
<sequence>MASSKDLVPGLVYVPMALNQEVTVQEIDDWYNNEHVPIRMRLPCFENGFRYRTVDTQPSSSTAPKEYNWLALYDLNDMWPLIQEKYEGLLSPNVQSSCESHVLQKIKAFRRYFDLVSTYEAPGYAPLEQLLVNGNHEDAFKGTLIVVGIRLVGNGPEYEKEWNRWYEEDHLAPLRNVPGWRRTRRYQTSVVEDKGNSEVEYLTLNEFAMDDAIGGPEHQIAIATEHKTNVVARKWRRSYKLHYIQGKAPRDLAALYRQDTSYFVSPDGLTRTVSGTNPSIESCITVSANEVVHYRLEGSVDPSSPVIVLFTVADLLWTSWDKLVSTFISSQRHRYRLLRLKIPTRSQDADKNLRDFVKTNRLQNVLKECFEALMISKCALILGAGLGGRTAEEASGKLIKINRHEFHPPLMNMCDNGIFAIADRHNGIQNIEEAITVVPIHSQSLAEWTQNVYNRL</sequence>
<organism evidence="1 2">
    <name type="scientific">Scytalidium lignicola</name>
    <name type="common">Hyphomycete</name>
    <dbReference type="NCBI Taxonomy" id="5539"/>
    <lineage>
        <taxon>Eukaryota</taxon>
        <taxon>Fungi</taxon>
        <taxon>Dikarya</taxon>
        <taxon>Ascomycota</taxon>
        <taxon>Pezizomycotina</taxon>
        <taxon>Leotiomycetes</taxon>
        <taxon>Leotiomycetes incertae sedis</taxon>
        <taxon>Scytalidium</taxon>
    </lineage>
</organism>
<feature type="non-terminal residue" evidence="1">
    <location>
        <position position="456"/>
    </location>
</feature>
<comment type="caution">
    <text evidence="1">The sequence shown here is derived from an EMBL/GenBank/DDBJ whole genome shotgun (WGS) entry which is preliminary data.</text>
</comment>
<dbReference type="OMA" id="DWYNTEH"/>
<keyword evidence="2" id="KW-1185">Reference proteome</keyword>
<dbReference type="Proteomes" id="UP000258309">
    <property type="component" value="Unassembled WGS sequence"/>
</dbReference>
<proteinExistence type="predicted"/>
<gene>
    <name evidence="1" type="ORF">B7463_g7008</name>
</gene>
<feature type="non-terminal residue" evidence="1">
    <location>
        <position position="1"/>
    </location>
</feature>
<dbReference type="STRING" id="5539.A0A3E2H7H8"/>
<reference evidence="1 2" key="1">
    <citation type="submission" date="2018-05" db="EMBL/GenBank/DDBJ databases">
        <title>Draft genome sequence of Scytalidium lignicola DSM 105466, a ubiquitous saprotrophic fungus.</title>
        <authorList>
            <person name="Buettner E."/>
            <person name="Gebauer A.M."/>
            <person name="Hofrichter M."/>
            <person name="Liers C."/>
            <person name="Kellner H."/>
        </authorList>
    </citation>
    <scope>NUCLEOTIDE SEQUENCE [LARGE SCALE GENOMIC DNA]</scope>
    <source>
        <strain evidence="1 2">DSM 105466</strain>
    </source>
</reference>
<dbReference type="AlphaFoldDB" id="A0A3E2H7H8"/>
<accession>A0A3E2H7H8</accession>
<protein>
    <submittedName>
        <fullName evidence="1">Uncharacterized protein</fullName>
    </submittedName>
</protein>
<evidence type="ECO:0000313" key="2">
    <source>
        <dbReference type="Proteomes" id="UP000258309"/>
    </source>
</evidence>